<dbReference type="AlphaFoldDB" id="A0A518IKT1"/>
<accession>A0A518IKT1</accession>
<organism evidence="1 2">
    <name type="scientific">Gimesia fumaroli</name>
    <dbReference type="NCBI Taxonomy" id="2527976"/>
    <lineage>
        <taxon>Bacteria</taxon>
        <taxon>Pseudomonadati</taxon>
        <taxon>Planctomycetota</taxon>
        <taxon>Planctomycetia</taxon>
        <taxon>Planctomycetales</taxon>
        <taxon>Planctomycetaceae</taxon>
        <taxon>Gimesia</taxon>
    </lineage>
</organism>
<dbReference type="Proteomes" id="UP000318313">
    <property type="component" value="Chromosome"/>
</dbReference>
<name>A0A518IKT1_9PLAN</name>
<protein>
    <submittedName>
        <fullName evidence="1">Uncharacterized protein</fullName>
    </submittedName>
</protein>
<reference evidence="1 2" key="1">
    <citation type="submission" date="2019-03" db="EMBL/GenBank/DDBJ databases">
        <title>Deep-cultivation of Planctomycetes and their phenomic and genomic characterization uncovers novel biology.</title>
        <authorList>
            <person name="Wiegand S."/>
            <person name="Jogler M."/>
            <person name="Boedeker C."/>
            <person name="Pinto D."/>
            <person name="Vollmers J."/>
            <person name="Rivas-Marin E."/>
            <person name="Kohn T."/>
            <person name="Peeters S.H."/>
            <person name="Heuer A."/>
            <person name="Rast P."/>
            <person name="Oberbeckmann S."/>
            <person name="Bunk B."/>
            <person name="Jeske O."/>
            <person name="Meyerdierks A."/>
            <person name="Storesund J.E."/>
            <person name="Kallscheuer N."/>
            <person name="Luecker S."/>
            <person name="Lage O.M."/>
            <person name="Pohl T."/>
            <person name="Merkel B.J."/>
            <person name="Hornburger P."/>
            <person name="Mueller R.-W."/>
            <person name="Bruemmer F."/>
            <person name="Labrenz M."/>
            <person name="Spormann A.M."/>
            <person name="Op den Camp H."/>
            <person name="Overmann J."/>
            <person name="Amann R."/>
            <person name="Jetten M.S.M."/>
            <person name="Mascher T."/>
            <person name="Medema M.H."/>
            <person name="Devos D.P."/>
            <person name="Kaster A.-K."/>
            <person name="Ovreas L."/>
            <person name="Rohde M."/>
            <person name="Galperin M.Y."/>
            <person name="Jogler C."/>
        </authorList>
    </citation>
    <scope>NUCLEOTIDE SEQUENCE [LARGE SCALE GENOMIC DNA]</scope>
    <source>
        <strain evidence="1 2">Enr17</strain>
    </source>
</reference>
<proteinExistence type="predicted"/>
<evidence type="ECO:0000313" key="1">
    <source>
        <dbReference type="EMBL" id="QDV53692.1"/>
    </source>
</evidence>
<dbReference type="KEGG" id="gfm:Enr17x_57730"/>
<dbReference type="EMBL" id="CP037452">
    <property type="protein sequence ID" value="QDV53692.1"/>
    <property type="molecule type" value="Genomic_DNA"/>
</dbReference>
<gene>
    <name evidence="1" type="ORF">Enr17x_57730</name>
</gene>
<keyword evidence="2" id="KW-1185">Reference proteome</keyword>
<sequence length="253" mass="28021">MLSVNGSATVSPLVTNASNRLPNFDYEIQADSPCKFNGPGISETTGLFVVGTTPADYGAFVQDFEWQQHDEGYDGWNIFSRSHSILISWKPAEVDESSGDLITPGSWQIDLTIVQAVQAHILDYDEDTGETGFFNLARGGELINIFGGPANVDPLASSGNAARIRHTYYPPDDYDCLSKSTVRWTREIPTLPALYGGYNVETLPSDYQWPSNFPTHSDGVLRSHTGPFFPVGFKQNLDIYYAPPYLDVRHTKK</sequence>
<evidence type="ECO:0000313" key="2">
    <source>
        <dbReference type="Proteomes" id="UP000318313"/>
    </source>
</evidence>